<feature type="compositionally biased region" description="Acidic residues" evidence="1">
    <location>
        <begin position="804"/>
        <end position="819"/>
    </location>
</feature>
<protein>
    <recommendedName>
        <fullName evidence="5">Surface protein P113</fullName>
    </recommendedName>
</protein>
<sequence>MKLPPLCRLPLALVLLCLTSRARCYVHNDVMKFGEENSLKCSQGSLYILHCEVKCVNAKNRIIHRSCIDQVEAKCMGNAKCKYYFDYVVKSRGQSLRNKNEIEIEECVESERNEIKTSTTCLLSNSFLLDETYIQYFFFIKNKNEEPITCRDGRLSVKSAILHSPFCKINLKDITEILKRQCDHSKECVINPYVLQKDALNERDQCYINNSYVSLNVVCTKEGEEQPEESGHKQKRDDDVDETEEGSYDVSADQNKSAIVGEGNDDPESLGEEDELSETNEAVDLIMNSKESFENKIRKAKSILLSQMNEQEVKKNAIFKKLGEELSKMVLQKYEPSDLKDLIEDRYNEMRRSPDQDLYYLYLIDTLEINKMENLDVTALQDQLAILLEEQMGKMNRIEKTINRLRKKYLSIYNKAKNKKVKDIYDEGVDPVLTYDDFAHGNGIITADIFFKYKPAIKPLTFSKSNASEERGSSKKKEYKDLLEMDALDEYNRKKRITDMRNGLMETLKKMYYAKNGIFNNLASCIKSYCYKRPLNLNALSSVLKRNFENLREKKSTDPVAPIVRYLQKKSRRILQKLKALLHLGYQQALDKELEIDERTDKYNALNEKAKEYNLQRLFSESDKLLKKVAMLTSASESADEVFGNQASFFDVYRGEAASEKGVAASQKGGETSEEGEAASQKDVATSEEGGASSEKRDDDEMNPPDEGYESAKEDGENAQDDDSGGNAEPVEGKAGESEDADGVNAGSNKEGEDGESVEEEAAEGEAAPKEEAADGEDAPEEEAEGEDAPKEEAADGEASSKEEETDGEVAPEEAADGEDAPKEEATDGEDAPKEEEAEGEDASKDEEADEGSTDEEEAADGGSTDATAADEAAGGVADQNDVPVKGEDSDGAESDGAEDAATEIRGEAEAGEEAAEQPTGEAVVKGDSEGGASGLETEKKGDDGGSFFQGLSRVLLTVLAILSLEFLL</sequence>
<feature type="region of interest" description="Disordered" evidence="1">
    <location>
        <begin position="223"/>
        <end position="278"/>
    </location>
</feature>
<keyword evidence="2" id="KW-0732">Signal</keyword>
<feature type="compositionally biased region" description="Basic and acidic residues" evidence="1">
    <location>
        <begin position="223"/>
        <end position="238"/>
    </location>
</feature>
<feature type="region of interest" description="Disordered" evidence="1">
    <location>
        <begin position="663"/>
        <end position="947"/>
    </location>
</feature>
<name>A0A0J9S619_PLAVI</name>
<organism evidence="3 4">
    <name type="scientific">Plasmodium vivax India VII</name>
    <dbReference type="NCBI Taxonomy" id="1077284"/>
    <lineage>
        <taxon>Eukaryota</taxon>
        <taxon>Sar</taxon>
        <taxon>Alveolata</taxon>
        <taxon>Apicomplexa</taxon>
        <taxon>Aconoidasida</taxon>
        <taxon>Haemosporida</taxon>
        <taxon>Plasmodiidae</taxon>
        <taxon>Plasmodium</taxon>
        <taxon>Plasmodium (Plasmodium)</taxon>
    </lineage>
</organism>
<dbReference type="EMBL" id="KQ234373">
    <property type="protein sequence ID" value="KMZ78214.1"/>
    <property type="molecule type" value="Genomic_DNA"/>
</dbReference>
<feature type="compositionally biased region" description="Acidic residues" evidence="1">
    <location>
        <begin position="263"/>
        <end position="278"/>
    </location>
</feature>
<evidence type="ECO:0000313" key="4">
    <source>
        <dbReference type="Proteomes" id="UP000053562"/>
    </source>
</evidence>
<reference evidence="3 4" key="1">
    <citation type="submission" date="2011-08" db="EMBL/GenBank/DDBJ databases">
        <title>The Genome Sequence of Plasmodium vivax India VII.</title>
        <authorList>
            <consortium name="The Broad Institute Genome Sequencing Platform"/>
            <consortium name="The Broad Institute Genome Sequencing Center for Infectious Disease"/>
            <person name="Neafsey D."/>
            <person name="Carlton J."/>
            <person name="Barnwell J."/>
            <person name="Collins W."/>
            <person name="Escalante A."/>
            <person name="Mullikin J."/>
            <person name="Saul A."/>
            <person name="Guigo R."/>
            <person name="Camara F."/>
            <person name="Young S.K."/>
            <person name="Zeng Q."/>
            <person name="Gargeya S."/>
            <person name="Fitzgerald M."/>
            <person name="Haas B."/>
            <person name="Abouelleil A."/>
            <person name="Alvarado L."/>
            <person name="Arachchi H.M."/>
            <person name="Berlin A."/>
            <person name="Brown A."/>
            <person name="Chapman S.B."/>
            <person name="Chen Z."/>
            <person name="Dunbar C."/>
            <person name="Freedman E."/>
            <person name="Gearin G."/>
            <person name="Gellesch M."/>
            <person name="Goldberg J."/>
            <person name="Griggs A."/>
            <person name="Gujja S."/>
            <person name="Heiman D."/>
            <person name="Howarth C."/>
            <person name="Larson L."/>
            <person name="Lui A."/>
            <person name="MacDonald P.J.P."/>
            <person name="Montmayeur A."/>
            <person name="Murphy C."/>
            <person name="Neiman D."/>
            <person name="Pearson M."/>
            <person name="Priest M."/>
            <person name="Roberts A."/>
            <person name="Saif S."/>
            <person name="Shea T."/>
            <person name="Shenoy N."/>
            <person name="Sisk P."/>
            <person name="Stolte C."/>
            <person name="Sykes S."/>
            <person name="Wortman J."/>
            <person name="Nusbaum C."/>
            <person name="Birren B."/>
        </authorList>
    </citation>
    <scope>NUCLEOTIDE SEQUENCE [LARGE SCALE GENOMIC DNA]</scope>
    <source>
        <strain evidence="3 4">India VII</strain>
    </source>
</reference>
<evidence type="ECO:0000313" key="3">
    <source>
        <dbReference type="EMBL" id="KMZ78214.1"/>
    </source>
</evidence>
<proteinExistence type="predicted"/>
<feature type="compositionally biased region" description="Acidic residues" evidence="1">
    <location>
        <begin position="774"/>
        <end position="787"/>
    </location>
</feature>
<accession>A0A0J9S619</accession>
<dbReference type="AlphaFoldDB" id="A0A0J9S619"/>
<dbReference type="OrthoDB" id="371791at2759"/>
<evidence type="ECO:0000256" key="2">
    <source>
        <dbReference type="SAM" id="SignalP"/>
    </source>
</evidence>
<dbReference type="Proteomes" id="UP000053562">
    <property type="component" value="Unassembled WGS sequence"/>
</dbReference>
<dbReference type="CDD" id="cd22847">
    <property type="entry name" value="Gal_Rha_Lectin_like_P113_rpt1"/>
    <property type="match status" value="1"/>
</dbReference>
<dbReference type="CDD" id="cd22848">
    <property type="entry name" value="Gal_Rha_Lectin_like-P113_rpt2"/>
    <property type="match status" value="1"/>
</dbReference>
<evidence type="ECO:0000256" key="1">
    <source>
        <dbReference type="SAM" id="MobiDB-lite"/>
    </source>
</evidence>
<feature type="signal peptide" evidence="2">
    <location>
        <begin position="1"/>
        <end position="24"/>
    </location>
</feature>
<evidence type="ECO:0008006" key="5">
    <source>
        <dbReference type="Google" id="ProtNLM"/>
    </source>
</evidence>
<feature type="chain" id="PRO_5005321976" description="Surface protein P113" evidence="2">
    <location>
        <begin position="25"/>
        <end position="969"/>
    </location>
</feature>
<feature type="compositionally biased region" description="Acidic residues" evidence="1">
    <location>
        <begin position="753"/>
        <end position="764"/>
    </location>
</feature>
<feature type="compositionally biased region" description="Acidic residues" evidence="1">
    <location>
        <begin position="827"/>
        <end position="860"/>
    </location>
</feature>
<feature type="compositionally biased region" description="Acidic residues" evidence="1">
    <location>
        <begin position="890"/>
        <end position="902"/>
    </location>
</feature>
<gene>
    <name evidence="3" type="ORF">PVIIG_02213</name>
</gene>
<feature type="compositionally biased region" description="Basic and acidic residues" evidence="1">
    <location>
        <begin position="788"/>
        <end position="803"/>
    </location>
</feature>
<feature type="compositionally biased region" description="Low complexity" evidence="1">
    <location>
        <begin position="861"/>
        <end position="879"/>
    </location>
</feature>
<feature type="compositionally biased region" description="Acidic residues" evidence="1">
    <location>
        <begin position="700"/>
        <end position="709"/>
    </location>
</feature>